<dbReference type="PANTHER" id="PTHR11360">
    <property type="entry name" value="MONOCARBOXYLATE TRANSPORTER"/>
    <property type="match status" value="1"/>
</dbReference>
<feature type="transmembrane region" description="Helical" evidence="2">
    <location>
        <begin position="167"/>
        <end position="195"/>
    </location>
</feature>
<dbReference type="EMBL" id="OU892280">
    <property type="protein sequence ID" value="CAG9767258.1"/>
    <property type="molecule type" value="Genomic_DNA"/>
</dbReference>
<gene>
    <name evidence="4" type="ORF">CEUTPL_LOCUS7824</name>
</gene>
<evidence type="ECO:0000256" key="1">
    <source>
        <dbReference type="ARBA" id="ARBA00004141"/>
    </source>
</evidence>
<evidence type="ECO:0000313" key="5">
    <source>
        <dbReference type="Proteomes" id="UP001152799"/>
    </source>
</evidence>
<dbReference type="InterPro" id="IPR020846">
    <property type="entry name" value="MFS_dom"/>
</dbReference>
<dbReference type="GO" id="GO:0008028">
    <property type="term" value="F:monocarboxylic acid transmembrane transporter activity"/>
    <property type="evidence" value="ECO:0007669"/>
    <property type="project" value="TreeGrafter"/>
</dbReference>
<feature type="transmembrane region" description="Helical" evidence="2">
    <location>
        <begin position="613"/>
        <end position="631"/>
    </location>
</feature>
<dbReference type="OrthoDB" id="410267at2759"/>
<organism evidence="4 5">
    <name type="scientific">Ceutorhynchus assimilis</name>
    <name type="common">cabbage seed weevil</name>
    <dbReference type="NCBI Taxonomy" id="467358"/>
    <lineage>
        <taxon>Eukaryota</taxon>
        <taxon>Metazoa</taxon>
        <taxon>Ecdysozoa</taxon>
        <taxon>Arthropoda</taxon>
        <taxon>Hexapoda</taxon>
        <taxon>Insecta</taxon>
        <taxon>Pterygota</taxon>
        <taxon>Neoptera</taxon>
        <taxon>Endopterygota</taxon>
        <taxon>Coleoptera</taxon>
        <taxon>Polyphaga</taxon>
        <taxon>Cucujiformia</taxon>
        <taxon>Curculionidae</taxon>
        <taxon>Ceutorhynchinae</taxon>
        <taxon>Ceutorhynchus</taxon>
    </lineage>
</organism>
<keyword evidence="5" id="KW-1185">Reference proteome</keyword>
<dbReference type="AlphaFoldDB" id="A0A9N9QJ21"/>
<dbReference type="PROSITE" id="PS50850">
    <property type="entry name" value="MFS"/>
    <property type="match status" value="1"/>
</dbReference>
<dbReference type="Pfam" id="PF07690">
    <property type="entry name" value="MFS_1"/>
    <property type="match status" value="2"/>
</dbReference>
<feature type="transmembrane region" description="Helical" evidence="2">
    <location>
        <begin position="673"/>
        <end position="693"/>
    </location>
</feature>
<feature type="transmembrane region" description="Helical" evidence="2">
    <location>
        <begin position="75"/>
        <end position="102"/>
    </location>
</feature>
<comment type="subcellular location">
    <subcellularLocation>
        <location evidence="1">Membrane</location>
        <topology evidence="1">Multi-pass membrane protein</topology>
    </subcellularLocation>
</comment>
<keyword evidence="2" id="KW-0812">Transmembrane</keyword>
<sequence>MDTQKQAPLVSLSTVVPSLDSTPAKTPNSYIIAPAPTDDKISEVRFKTDSICSSASSSSSEEEDETKPNIPDGGWGWVVVFASLCLSMVADGVSLSFGLLYIEFLKEFEASKSTTSWIGSLFMAVPLLTGPIMSALVDKYGCRLMTIVGGIISAIGFIISSKCNSIGVMYLTFGILAGLGLGLCYVTAVVSIAFWFDKKRTLAVGIGASGTGVGTFIFSPLTNFLLYEFGWRGTTLILSGCFLNMCVCGALMRDPDWIIEQNRQNSKSKLTKSEKSSKTSLVSVSSANPSTAIDIAELKSLLTSGKNAEFLLEDLETSVENDEDKEKIKKYFSSTLNLPTFVKQNERVPFEVLELLSRNKKLYHVIIQNYPSLLLSRSSSIDNALNRVKNEPIDRVPVTFSMKLKKEDKPKVTIIEENKRVRTRSPLTQQVSLPESHDIPSMEPLIGTKQPKMRQNASFPKFRQQFGNTIRHDSYFKNLKVHRQSLIHRGAIFNTNKYRFKASSCPNIFRVSMMSLPKQREEKWYTEIVDLVKGMFDYSLFLELHFFLLSLSTIILFVWFIVPYFYLADLMTLQQYSSDDASFTLSNIGIASTIGMVFLGWAGDRPWMNITKTYSVCLIISGLSIGGMMYFIDNYIMLEICAALFGIFVSSSFSFTPGILVELVPLERFTVSYGLQLLCMGIGLLAGPPFAALLYDITGNWKQSFYQAAVWVILSGLFVGLIPYTKNKKMIGKGPVEKEVEDSENRVIPIVLLVTFSVILTIFVLYLTGVSLVQTESDLLA</sequence>
<keyword evidence="2" id="KW-1133">Transmembrane helix</keyword>
<dbReference type="SUPFAM" id="SSF103473">
    <property type="entry name" value="MFS general substrate transporter"/>
    <property type="match status" value="1"/>
</dbReference>
<keyword evidence="2" id="KW-0472">Membrane</keyword>
<feature type="transmembrane region" description="Helical" evidence="2">
    <location>
        <begin position="540"/>
        <end position="562"/>
    </location>
</feature>
<protein>
    <recommendedName>
        <fullName evidence="3">Major facilitator superfamily (MFS) profile domain-containing protein</fullName>
    </recommendedName>
</protein>
<reference evidence="4" key="1">
    <citation type="submission" date="2022-01" db="EMBL/GenBank/DDBJ databases">
        <authorList>
            <person name="King R."/>
        </authorList>
    </citation>
    <scope>NUCLEOTIDE SEQUENCE</scope>
</reference>
<proteinExistence type="predicted"/>
<feature type="transmembrane region" description="Helical" evidence="2">
    <location>
        <begin position="637"/>
        <end position="661"/>
    </location>
</feature>
<dbReference type="Proteomes" id="UP001152799">
    <property type="component" value="Chromosome 4"/>
</dbReference>
<feature type="transmembrane region" description="Helical" evidence="2">
    <location>
        <begin position="144"/>
        <end position="161"/>
    </location>
</feature>
<name>A0A9N9QJ21_9CUCU</name>
<dbReference type="Gene3D" id="1.20.1250.20">
    <property type="entry name" value="MFS general substrate transporter like domains"/>
    <property type="match status" value="2"/>
</dbReference>
<dbReference type="PANTHER" id="PTHR11360:SF111">
    <property type="entry name" value="CHASKI, ISOFORM A"/>
    <property type="match status" value="1"/>
</dbReference>
<dbReference type="InterPro" id="IPR050327">
    <property type="entry name" value="Proton-linked_MCT"/>
</dbReference>
<feature type="transmembrane region" description="Helical" evidence="2">
    <location>
        <begin position="582"/>
        <end position="601"/>
    </location>
</feature>
<evidence type="ECO:0000313" key="4">
    <source>
        <dbReference type="EMBL" id="CAG9767258.1"/>
    </source>
</evidence>
<feature type="transmembrane region" description="Helical" evidence="2">
    <location>
        <begin position="233"/>
        <end position="252"/>
    </location>
</feature>
<feature type="transmembrane region" description="Helical" evidence="2">
    <location>
        <begin position="114"/>
        <end position="137"/>
    </location>
</feature>
<feature type="transmembrane region" description="Helical" evidence="2">
    <location>
        <begin position="705"/>
        <end position="725"/>
    </location>
</feature>
<evidence type="ECO:0000259" key="3">
    <source>
        <dbReference type="PROSITE" id="PS50850"/>
    </source>
</evidence>
<evidence type="ECO:0000256" key="2">
    <source>
        <dbReference type="SAM" id="Phobius"/>
    </source>
</evidence>
<dbReference type="InterPro" id="IPR036259">
    <property type="entry name" value="MFS_trans_sf"/>
</dbReference>
<dbReference type="InterPro" id="IPR011701">
    <property type="entry name" value="MFS"/>
</dbReference>
<dbReference type="GO" id="GO:0016020">
    <property type="term" value="C:membrane"/>
    <property type="evidence" value="ECO:0007669"/>
    <property type="project" value="UniProtKB-SubCell"/>
</dbReference>
<feature type="transmembrane region" description="Helical" evidence="2">
    <location>
        <begin position="202"/>
        <end position="221"/>
    </location>
</feature>
<accession>A0A9N9QJ21</accession>
<feature type="transmembrane region" description="Helical" evidence="2">
    <location>
        <begin position="746"/>
        <end position="767"/>
    </location>
</feature>
<feature type="domain" description="Major facilitator superfamily (MFS) profile" evidence="3">
    <location>
        <begin position="538"/>
        <end position="781"/>
    </location>
</feature>